<dbReference type="Proteomes" id="UP000735302">
    <property type="component" value="Unassembled WGS sequence"/>
</dbReference>
<proteinExistence type="predicted"/>
<feature type="region of interest" description="Disordered" evidence="1">
    <location>
        <begin position="101"/>
        <end position="155"/>
    </location>
</feature>
<reference evidence="2 3" key="1">
    <citation type="journal article" date="2021" name="Elife">
        <title>Chloroplast acquisition without the gene transfer in kleptoplastic sea slugs, Plakobranchus ocellatus.</title>
        <authorList>
            <person name="Maeda T."/>
            <person name="Takahashi S."/>
            <person name="Yoshida T."/>
            <person name="Shimamura S."/>
            <person name="Takaki Y."/>
            <person name="Nagai Y."/>
            <person name="Toyoda A."/>
            <person name="Suzuki Y."/>
            <person name="Arimoto A."/>
            <person name="Ishii H."/>
            <person name="Satoh N."/>
            <person name="Nishiyama T."/>
            <person name="Hasebe M."/>
            <person name="Maruyama T."/>
            <person name="Minagawa J."/>
            <person name="Obokata J."/>
            <person name="Shigenobu S."/>
        </authorList>
    </citation>
    <scope>NUCLEOTIDE SEQUENCE [LARGE SCALE GENOMIC DNA]</scope>
</reference>
<comment type="caution">
    <text evidence="2">The sequence shown here is derived from an EMBL/GenBank/DDBJ whole genome shotgun (WGS) entry which is preliminary data.</text>
</comment>
<name>A0AAV4DR41_9GAST</name>
<evidence type="ECO:0000313" key="2">
    <source>
        <dbReference type="EMBL" id="GFO46773.1"/>
    </source>
</evidence>
<organism evidence="2 3">
    <name type="scientific">Plakobranchus ocellatus</name>
    <dbReference type="NCBI Taxonomy" id="259542"/>
    <lineage>
        <taxon>Eukaryota</taxon>
        <taxon>Metazoa</taxon>
        <taxon>Spiralia</taxon>
        <taxon>Lophotrochozoa</taxon>
        <taxon>Mollusca</taxon>
        <taxon>Gastropoda</taxon>
        <taxon>Heterobranchia</taxon>
        <taxon>Euthyneura</taxon>
        <taxon>Panpulmonata</taxon>
        <taxon>Sacoglossa</taxon>
        <taxon>Placobranchoidea</taxon>
        <taxon>Plakobranchidae</taxon>
        <taxon>Plakobranchus</taxon>
    </lineage>
</organism>
<keyword evidence="3" id="KW-1185">Reference proteome</keyword>
<dbReference type="AlphaFoldDB" id="A0AAV4DR41"/>
<accession>A0AAV4DR41</accession>
<evidence type="ECO:0000313" key="3">
    <source>
        <dbReference type="Proteomes" id="UP000735302"/>
    </source>
</evidence>
<feature type="compositionally biased region" description="Basic and acidic residues" evidence="1">
    <location>
        <begin position="104"/>
        <end position="116"/>
    </location>
</feature>
<evidence type="ECO:0000256" key="1">
    <source>
        <dbReference type="SAM" id="MobiDB-lite"/>
    </source>
</evidence>
<sequence length="155" mass="17544">MRRFGRTERVIVDHIQKISAKATIWEIYDLVKVHVRSLANLNVTRQNYGLVLAPIILHQLPHRVKLEWASSGKGKEGHVEYLLNFLYEEIQWRERSSQLYLASDKSEASGKSEARKRPTKTTGSGLIASGGDTSTSNKKCGFCSQPHYSDKCVLQ</sequence>
<protein>
    <submittedName>
        <fullName evidence="2">Uncharacterized protein</fullName>
    </submittedName>
</protein>
<gene>
    <name evidence="2" type="ORF">PoB_007327800</name>
</gene>
<dbReference type="EMBL" id="BLXT01008216">
    <property type="protein sequence ID" value="GFO46773.1"/>
    <property type="molecule type" value="Genomic_DNA"/>
</dbReference>